<protein>
    <recommendedName>
        <fullName evidence="7">Metallo-beta-lactamase domain-containing protein</fullName>
    </recommendedName>
</protein>
<dbReference type="KEGG" id="apuu:APUU_10515A"/>
<keyword evidence="6" id="KW-1185">Reference proteome</keyword>
<reference evidence="5" key="2">
    <citation type="submission" date="2021-02" db="EMBL/GenBank/DDBJ databases">
        <title>Aspergillus puulaauensis MK2 genome sequence.</title>
        <authorList>
            <person name="Futagami T."/>
            <person name="Mori K."/>
            <person name="Kadooka C."/>
            <person name="Tanaka T."/>
        </authorList>
    </citation>
    <scope>NUCLEOTIDE SEQUENCE</scope>
    <source>
        <strain evidence="5">MK2</strain>
    </source>
</reference>
<evidence type="ECO:0000256" key="2">
    <source>
        <dbReference type="ARBA" id="ARBA00022723"/>
    </source>
</evidence>
<dbReference type="AlphaFoldDB" id="A0A7R7XA84"/>
<evidence type="ECO:0000256" key="4">
    <source>
        <dbReference type="ARBA" id="ARBA00022833"/>
    </source>
</evidence>
<dbReference type="GeneID" id="64967692"/>
<dbReference type="InterPro" id="IPR051013">
    <property type="entry name" value="MBL_superfamily_lactonases"/>
</dbReference>
<dbReference type="GO" id="GO:0046872">
    <property type="term" value="F:metal ion binding"/>
    <property type="evidence" value="ECO:0007669"/>
    <property type="project" value="UniProtKB-KW"/>
</dbReference>
<dbReference type="PANTHER" id="PTHR42978">
    <property type="entry name" value="QUORUM-QUENCHING LACTONASE YTNP-RELATED-RELATED"/>
    <property type="match status" value="1"/>
</dbReference>
<accession>A0A7R7XA84</accession>
<sequence>MGITSTSHWHWDHIGAPSTFPTTTDLVVGPGFKDAFCPGYPARKDSPILESDCRGRRLIEIDFSKSCLDIGQMKAHDYFGDGSFYILDAPGHALGHICALVRTTSSPDTFVFLAGDAIHHAAELRPSTYLPIPSSISPNPLTPLDLAGSFCPGHILDDLQSSRGIEPGQAFLNPLLGLSVPDAISTIRKVQELDCSGNIFVLFSHDTHAPKVIDFFPKSINHWKEKGWAHLAKWSFLQDFEQYIKSSVMQDGES</sequence>
<gene>
    <name evidence="5" type="ORF">APUU_10515A</name>
</gene>
<organism evidence="5 6">
    <name type="scientific">Aspergillus puulaauensis</name>
    <dbReference type="NCBI Taxonomy" id="1220207"/>
    <lineage>
        <taxon>Eukaryota</taxon>
        <taxon>Fungi</taxon>
        <taxon>Dikarya</taxon>
        <taxon>Ascomycota</taxon>
        <taxon>Pezizomycotina</taxon>
        <taxon>Eurotiomycetes</taxon>
        <taxon>Eurotiomycetidae</taxon>
        <taxon>Eurotiales</taxon>
        <taxon>Aspergillaceae</taxon>
        <taxon>Aspergillus</taxon>
    </lineage>
</organism>
<dbReference type="OrthoDB" id="10250730at2759"/>
<evidence type="ECO:0000256" key="1">
    <source>
        <dbReference type="ARBA" id="ARBA00007749"/>
    </source>
</evidence>
<keyword evidence="3" id="KW-0378">Hydrolase</keyword>
<evidence type="ECO:0000313" key="5">
    <source>
        <dbReference type="EMBL" id="BCS17687.1"/>
    </source>
</evidence>
<keyword evidence="2" id="KW-0479">Metal-binding</keyword>
<comment type="similarity">
    <text evidence="1">Belongs to the metallo-beta-lactamase superfamily.</text>
</comment>
<dbReference type="PANTHER" id="PTHR42978:SF5">
    <property type="entry name" value="METALLO-BETA-LACTAMASE DOMAIN-CONTAINING PROTEIN"/>
    <property type="match status" value="1"/>
</dbReference>
<dbReference type="InterPro" id="IPR036866">
    <property type="entry name" value="RibonucZ/Hydroxyglut_hydro"/>
</dbReference>
<proteinExistence type="inferred from homology"/>
<keyword evidence="4" id="KW-0862">Zinc</keyword>
<dbReference type="Gene3D" id="3.60.15.10">
    <property type="entry name" value="Ribonuclease Z/Hydroxyacylglutathione hydrolase-like"/>
    <property type="match status" value="1"/>
</dbReference>
<dbReference type="EMBL" id="AP024443">
    <property type="protein sequence ID" value="BCS17687.1"/>
    <property type="molecule type" value="Genomic_DNA"/>
</dbReference>
<dbReference type="RefSeq" id="XP_041549881.1">
    <property type="nucleotide sequence ID" value="XM_041701652.1"/>
</dbReference>
<evidence type="ECO:0008006" key="7">
    <source>
        <dbReference type="Google" id="ProtNLM"/>
    </source>
</evidence>
<evidence type="ECO:0000256" key="3">
    <source>
        <dbReference type="ARBA" id="ARBA00022801"/>
    </source>
</evidence>
<dbReference type="Proteomes" id="UP000654913">
    <property type="component" value="Chromosome 1"/>
</dbReference>
<dbReference type="GO" id="GO:0016787">
    <property type="term" value="F:hydrolase activity"/>
    <property type="evidence" value="ECO:0007669"/>
    <property type="project" value="UniProtKB-KW"/>
</dbReference>
<reference evidence="5" key="1">
    <citation type="submission" date="2021-01" db="EMBL/GenBank/DDBJ databases">
        <authorList>
            <consortium name="Aspergillus puulaauensis MK2 genome sequencing consortium"/>
            <person name="Kazuki M."/>
            <person name="Futagami T."/>
        </authorList>
    </citation>
    <scope>NUCLEOTIDE SEQUENCE</scope>
    <source>
        <strain evidence="5">MK2</strain>
    </source>
</reference>
<dbReference type="CDD" id="cd07730">
    <property type="entry name" value="metallo-hydrolase-like_MBL-fold"/>
    <property type="match status" value="1"/>
</dbReference>
<name>A0A7R7XA84_9EURO</name>
<evidence type="ECO:0000313" key="6">
    <source>
        <dbReference type="Proteomes" id="UP000654913"/>
    </source>
</evidence>
<dbReference type="SUPFAM" id="SSF56281">
    <property type="entry name" value="Metallo-hydrolase/oxidoreductase"/>
    <property type="match status" value="1"/>
</dbReference>